<feature type="compositionally biased region" description="Polar residues" evidence="2">
    <location>
        <begin position="98"/>
        <end position="121"/>
    </location>
</feature>
<gene>
    <name evidence="3" type="ORF">EUX98_g4113</name>
</gene>
<keyword evidence="4" id="KW-1185">Reference proteome</keyword>
<proteinExistence type="predicted"/>
<reference evidence="3 4" key="1">
    <citation type="submission" date="2019-02" db="EMBL/GenBank/DDBJ databases">
        <title>Genome sequencing of the rare red list fungi Antrodiella citrinella (Flaviporus citrinellus).</title>
        <authorList>
            <person name="Buettner E."/>
            <person name="Kellner H."/>
        </authorList>
    </citation>
    <scope>NUCLEOTIDE SEQUENCE [LARGE SCALE GENOMIC DNA]</scope>
    <source>
        <strain evidence="3 4">DSM 108506</strain>
    </source>
</reference>
<feature type="compositionally biased region" description="Basic residues" evidence="2">
    <location>
        <begin position="193"/>
        <end position="203"/>
    </location>
</feature>
<dbReference type="EMBL" id="SGPM01000095">
    <property type="protein sequence ID" value="THH30059.1"/>
    <property type="molecule type" value="Genomic_DNA"/>
</dbReference>
<feature type="region of interest" description="Disordered" evidence="2">
    <location>
        <begin position="98"/>
        <end position="140"/>
    </location>
</feature>
<feature type="region of interest" description="Disordered" evidence="2">
    <location>
        <begin position="168"/>
        <end position="215"/>
    </location>
</feature>
<feature type="coiled-coil region" evidence="1">
    <location>
        <begin position="288"/>
        <end position="315"/>
    </location>
</feature>
<evidence type="ECO:0000256" key="1">
    <source>
        <dbReference type="SAM" id="Coils"/>
    </source>
</evidence>
<evidence type="ECO:0000313" key="3">
    <source>
        <dbReference type="EMBL" id="THH30059.1"/>
    </source>
</evidence>
<dbReference type="OrthoDB" id="3258400at2759"/>
<keyword evidence="1" id="KW-0175">Coiled coil</keyword>
<accession>A0A4S4MUW5</accession>
<dbReference type="Proteomes" id="UP000308730">
    <property type="component" value="Unassembled WGS sequence"/>
</dbReference>
<name>A0A4S4MUW5_9APHY</name>
<protein>
    <submittedName>
        <fullName evidence="3">Uncharacterized protein</fullName>
    </submittedName>
</protein>
<sequence>MDYYSNERISYPSYLPPYHPELAHPPPSHNHVQAYQPAPPPFLHYQAHYHGYPFYPQPNPVQDYTHTHLNMQYPEQDHSVHIHSPIPVSAYSTLLPSLPENASQQTPAPSFSQPASVSSADQPSGASLASPSPGASQAHPDQYVHTPQVMFPTPCDLLNDLAVRDRHSAQATSLHKHTQLQDDHTAPDTNPKTKSRSSSRKKQSGQGAVRPENQRKAYFRSVADNVHFQPTDPDSITSHDKKRHYLECLEKYILWLHEQLRLVGKDPVSLERIASYKGLNSRSIRTMLVHMQDEAKKLNEQILEEEQDFLDLQEQIVARNIPVNIQMPEVKRNSVAAPMMGLNINA</sequence>
<organism evidence="3 4">
    <name type="scientific">Antrodiella citrinella</name>
    <dbReference type="NCBI Taxonomy" id="2447956"/>
    <lineage>
        <taxon>Eukaryota</taxon>
        <taxon>Fungi</taxon>
        <taxon>Dikarya</taxon>
        <taxon>Basidiomycota</taxon>
        <taxon>Agaricomycotina</taxon>
        <taxon>Agaricomycetes</taxon>
        <taxon>Polyporales</taxon>
        <taxon>Steccherinaceae</taxon>
        <taxon>Antrodiella</taxon>
    </lineage>
</organism>
<feature type="compositionally biased region" description="Low complexity" evidence="2">
    <location>
        <begin position="122"/>
        <end position="138"/>
    </location>
</feature>
<dbReference type="AlphaFoldDB" id="A0A4S4MUW5"/>
<evidence type="ECO:0000256" key="2">
    <source>
        <dbReference type="SAM" id="MobiDB-lite"/>
    </source>
</evidence>
<evidence type="ECO:0000313" key="4">
    <source>
        <dbReference type="Proteomes" id="UP000308730"/>
    </source>
</evidence>
<comment type="caution">
    <text evidence="3">The sequence shown here is derived from an EMBL/GenBank/DDBJ whole genome shotgun (WGS) entry which is preliminary data.</text>
</comment>